<sequence length="95" mass="10389">MTTHRRHFEPTEPTLAEIMCAALDDLDPQARTTPSAATDTLSGALAAREIRHEIVGDDISGDVQLRLGPEDAALLALVLDFWDGQVTPPSHRHQH</sequence>
<name>A0ABU2LYL3_9ACTN</name>
<dbReference type="EMBL" id="JAVREM010000058">
    <property type="protein sequence ID" value="MDT0322242.1"/>
    <property type="molecule type" value="Genomic_DNA"/>
</dbReference>
<dbReference type="Proteomes" id="UP001183420">
    <property type="component" value="Unassembled WGS sequence"/>
</dbReference>
<evidence type="ECO:0000313" key="1">
    <source>
        <dbReference type="EMBL" id="MDT0322242.1"/>
    </source>
</evidence>
<evidence type="ECO:0000313" key="2">
    <source>
        <dbReference type="Proteomes" id="UP001183420"/>
    </source>
</evidence>
<dbReference type="RefSeq" id="WP_311602807.1">
    <property type="nucleotide sequence ID" value="NZ_JAVREM010000058.1"/>
</dbReference>
<proteinExistence type="predicted"/>
<reference evidence="2" key="1">
    <citation type="submission" date="2023-07" db="EMBL/GenBank/DDBJ databases">
        <title>30 novel species of actinomycetes from the DSMZ collection.</title>
        <authorList>
            <person name="Nouioui I."/>
        </authorList>
    </citation>
    <scope>NUCLEOTIDE SEQUENCE [LARGE SCALE GENOMIC DNA]</scope>
    <source>
        <strain evidence="2">DSM 44918</strain>
    </source>
</reference>
<comment type="caution">
    <text evidence="1">The sequence shown here is derived from an EMBL/GenBank/DDBJ whole genome shotgun (WGS) entry which is preliminary data.</text>
</comment>
<protein>
    <submittedName>
        <fullName evidence="1">Uncharacterized protein</fullName>
    </submittedName>
</protein>
<gene>
    <name evidence="1" type="ORF">RNC47_28355</name>
</gene>
<keyword evidence="2" id="KW-1185">Reference proteome</keyword>
<organism evidence="1 2">
    <name type="scientific">Streptomyces millisiae</name>
    <dbReference type="NCBI Taxonomy" id="3075542"/>
    <lineage>
        <taxon>Bacteria</taxon>
        <taxon>Bacillati</taxon>
        <taxon>Actinomycetota</taxon>
        <taxon>Actinomycetes</taxon>
        <taxon>Kitasatosporales</taxon>
        <taxon>Streptomycetaceae</taxon>
        <taxon>Streptomyces</taxon>
    </lineage>
</organism>
<accession>A0ABU2LYL3</accession>